<dbReference type="Proteomes" id="UP000015103">
    <property type="component" value="Unassembled WGS sequence"/>
</dbReference>
<dbReference type="PANTHER" id="PTHR11923:SF110">
    <property type="entry name" value="SCAVENGER RECEPTOR CLASS B MEMBER 1"/>
    <property type="match status" value="1"/>
</dbReference>
<evidence type="ECO:0000256" key="5">
    <source>
        <dbReference type="ARBA" id="ARBA00022692"/>
    </source>
</evidence>
<dbReference type="InterPro" id="IPR005428">
    <property type="entry name" value="CD36/SCARB1/SNMP1"/>
</dbReference>
<evidence type="ECO:0000256" key="2">
    <source>
        <dbReference type="ARBA" id="ARBA00004651"/>
    </source>
</evidence>
<sequence>SVFTILSFIGLAMLFGSDLFETGIQKIITLSENGSIYNLWLDPKLDILVQLHPFNYTNIEAVLAGKEKPKIKELGPYVFRQRITKANVEFHGRETLTYSENITNEFLSDLTNGNLEDDTIITPNVVIFAAIKQARKMNMLSQFTLSAVLSRLKTKPFIKISAREFLYGYDDDLSSILRKFVNFVDHESLPSFGFLASRDGLMSDRLTIGTGVPNLNNLGMIQEYDGYKDLEEGYGEDCDNASSSDGFLFPAELIETSETLHIYRKFVCRSIPMEFHKQIFTQQGFPAKRYLLPRNIFTSGDINPANKCYCEESCLPSGVVSVAPCYYDAPLVLSQPHFLNGDQILLDNVIGLKPDAAKHTSYIDIHVSLVGVPVGGAARIQLNVVVKKSRYVSHLKGLTEGMVLPIGWANLV</sequence>
<dbReference type="STRING" id="13249.T1HG65"/>
<dbReference type="AlphaFoldDB" id="T1HG65"/>
<dbReference type="EMBL" id="ACPB03002070">
    <property type="status" value="NOT_ANNOTATED_CDS"/>
    <property type="molecule type" value="Genomic_DNA"/>
</dbReference>
<evidence type="ECO:0000256" key="11">
    <source>
        <dbReference type="ARBA" id="ARBA00040821"/>
    </source>
</evidence>
<keyword evidence="8" id="KW-1015">Disulfide bond</keyword>
<evidence type="ECO:0000256" key="12">
    <source>
        <dbReference type="ARBA" id="ARBA00042244"/>
    </source>
</evidence>
<dbReference type="Pfam" id="PF01130">
    <property type="entry name" value="CD36"/>
    <property type="match status" value="1"/>
</dbReference>
<comment type="subcellular location">
    <subcellularLocation>
        <location evidence="2">Cell membrane</location>
        <topology evidence="2">Multi-pass membrane protein</topology>
    </subcellularLocation>
    <subcellularLocation>
        <location evidence="1">Membrane</location>
        <location evidence="1">Caveola</location>
        <topology evidence="1">Multi-pass membrane protein</topology>
    </subcellularLocation>
</comment>
<dbReference type="eggNOG" id="KOG3776">
    <property type="taxonomic scope" value="Eukaryota"/>
</dbReference>
<dbReference type="InParanoid" id="T1HG65"/>
<evidence type="ECO:0000256" key="6">
    <source>
        <dbReference type="ARBA" id="ARBA00022989"/>
    </source>
</evidence>
<keyword evidence="4" id="KW-1003">Cell membrane</keyword>
<proteinExistence type="inferred from homology"/>
<evidence type="ECO:0000313" key="13">
    <source>
        <dbReference type="EnsemblMetazoa" id="RPRC003038-PA"/>
    </source>
</evidence>
<dbReference type="GO" id="GO:0005901">
    <property type="term" value="C:caveola"/>
    <property type="evidence" value="ECO:0007669"/>
    <property type="project" value="UniProtKB-SubCell"/>
</dbReference>
<keyword evidence="6" id="KW-1133">Transmembrane helix</keyword>
<dbReference type="HOGENOM" id="CLU_019853_2_1_1"/>
<keyword evidence="7" id="KW-0472">Membrane</keyword>
<dbReference type="VEuPathDB" id="VectorBase:RPRC003038"/>
<name>T1HG65_RHOPR</name>
<dbReference type="PRINTS" id="PR01609">
    <property type="entry name" value="CD36FAMILY"/>
</dbReference>
<dbReference type="EnsemblMetazoa" id="RPRC003038-RA">
    <property type="protein sequence ID" value="RPRC003038-PA"/>
    <property type="gene ID" value="RPRC003038"/>
</dbReference>
<reference evidence="13" key="1">
    <citation type="submission" date="2015-05" db="UniProtKB">
        <authorList>
            <consortium name="EnsemblMetazoa"/>
        </authorList>
    </citation>
    <scope>IDENTIFICATION</scope>
</reference>
<dbReference type="PANTHER" id="PTHR11923">
    <property type="entry name" value="SCAVENGER RECEPTOR CLASS B TYPE-1 SR-B1"/>
    <property type="match status" value="1"/>
</dbReference>
<organism evidence="13 14">
    <name type="scientific">Rhodnius prolixus</name>
    <name type="common">Triatomid bug</name>
    <dbReference type="NCBI Taxonomy" id="13249"/>
    <lineage>
        <taxon>Eukaryota</taxon>
        <taxon>Metazoa</taxon>
        <taxon>Ecdysozoa</taxon>
        <taxon>Arthropoda</taxon>
        <taxon>Hexapoda</taxon>
        <taxon>Insecta</taxon>
        <taxon>Pterygota</taxon>
        <taxon>Neoptera</taxon>
        <taxon>Paraneoptera</taxon>
        <taxon>Hemiptera</taxon>
        <taxon>Heteroptera</taxon>
        <taxon>Panheteroptera</taxon>
        <taxon>Cimicomorpha</taxon>
        <taxon>Reduviidae</taxon>
        <taxon>Triatominae</taxon>
        <taxon>Rhodnius</taxon>
    </lineage>
</organism>
<evidence type="ECO:0000256" key="1">
    <source>
        <dbReference type="ARBA" id="ARBA00004189"/>
    </source>
</evidence>
<dbReference type="GO" id="GO:0005737">
    <property type="term" value="C:cytoplasm"/>
    <property type="evidence" value="ECO:0007669"/>
    <property type="project" value="TreeGrafter"/>
</dbReference>
<evidence type="ECO:0000256" key="4">
    <source>
        <dbReference type="ARBA" id="ARBA00022475"/>
    </source>
</evidence>
<evidence type="ECO:0000256" key="10">
    <source>
        <dbReference type="ARBA" id="ARBA00023180"/>
    </source>
</evidence>
<dbReference type="PRINTS" id="PR01610">
    <property type="entry name" value="CD36ANTIGEN"/>
</dbReference>
<keyword evidence="14" id="KW-1185">Reference proteome</keyword>
<evidence type="ECO:0000256" key="8">
    <source>
        <dbReference type="ARBA" id="ARBA00023157"/>
    </source>
</evidence>
<dbReference type="InterPro" id="IPR002159">
    <property type="entry name" value="CD36_fam"/>
</dbReference>
<dbReference type="GO" id="GO:0005044">
    <property type="term" value="F:scavenger receptor activity"/>
    <property type="evidence" value="ECO:0007669"/>
    <property type="project" value="TreeGrafter"/>
</dbReference>
<dbReference type="OMA" id="RNDTWES"/>
<keyword evidence="5" id="KW-0812">Transmembrane</keyword>
<evidence type="ECO:0000256" key="7">
    <source>
        <dbReference type="ARBA" id="ARBA00023136"/>
    </source>
</evidence>
<accession>T1HG65</accession>
<evidence type="ECO:0000313" key="14">
    <source>
        <dbReference type="Proteomes" id="UP000015103"/>
    </source>
</evidence>
<protein>
    <recommendedName>
        <fullName evidence="11">Scavenger receptor class B member 1</fullName>
    </recommendedName>
    <alternativeName>
        <fullName evidence="12">SR-BI</fullName>
    </alternativeName>
</protein>
<evidence type="ECO:0000256" key="3">
    <source>
        <dbReference type="ARBA" id="ARBA00010532"/>
    </source>
</evidence>
<keyword evidence="10" id="KW-0325">Glycoprotein</keyword>
<evidence type="ECO:0000256" key="9">
    <source>
        <dbReference type="ARBA" id="ARBA00023170"/>
    </source>
</evidence>
<comment type="similarity">
    <text evidence="3">Belongs to the CD36 family.</text>
</comment>
<keyword evidence="9" id="KW-0675">Receptor</keyword>